<proteinExistence type="predicted"/>
<evidence type="ECO:0000313" key="3">
    <source>
        <dbReference type="Proteomes" id="UP000176778"/>
    </source>
</evidence>
<dbReference type="Proteomes" id="UP000176778">
    <property type="component" value="Unassembled WGS sequence"/>
</dbReference>
<evidence type="ECO:0000256" key="1">
    <source>
        <dbReference type="SAM" id="SignalP"/>
    </source>
</evidence>
<name>A0A1F7X5U8_9BACT</name>
<protein>
    <submittedName>
        <fullName evidence="2">Uncharacterized protein</fullName>
    </submittedName>
</protein>
<comment type="caution">
    <text evidence="2">The sequence shown here is derived from an EMBL/GenBank/DDBJ whole genome shotgun (WGS) entry which is preliminary data.</text>
</comment>
<feature type="signal peptide" evidence="1">
    <location>
        <begin position="1"/>
        <end position="27"/>
    </location>
</feature>
<feature type="chain" id="PRO_5009533713" evidence="1">
    <location>
        <begin position="28"/>
        <end position="393"/>
    </location>
</feature>
<keyword evidence="1" id="KW-0732">Signal</keyword>
<organism evidence="2 3">
    <name type="scientific">Candidatus Woesebacteria bacterium RBG_13_46_13</name>
    <dbReference type="NCBI Taxonomy" id="1802479"/>
    <lineage>
        <taxon>Bacteria</taxon>
        <taxon>Candidatus Woeseibacteriota</taxon>
    </lineage>
</organism>
<gene>
    <name evidence="2" type="ORF">A2Y68_01300</name>
</gene>
<dbReference type="AlphaFoldDB" id="A0A1F7X5U8"/>
<dbReference type="STRING" id="1802479.A2Y68_01300"/>
<accession>A0A1F7X5U8</accession>
<reference evidence="2 3" key="1">
    <citation type="journal article" date="2016" name="Nat. Commun.">
        <title>Thousands of microbial genomes shed light on interconnected biogeochemical processes in an aquifer system.</title>
        <authorList>
            <person name="Anantharaman K."/>
            <person name="Brown C.T."/>
            <person name="Hug L.A."/>
            <person name="Sharon I."/>
            <person name="Castelle C.J."/>
            <person name="Probst A.J."/>
            <person name="Thomas B.C."/>
            <person name="Singh A."/>
            <person name="Wilkins M.J."/>
            <person name="Karaoz U."/>
            <person name="Brodie E.L."/>
            <person name="Williams K.H."/>
            <person name="Hubbard S.S."/>
            <person name="Banfield J.F."/>
        </authorList>
    </citation>
    <scope>NUCLEOTIDE SEQUENCE [LARGE SCALE GENOMIC DNA]</scope>
</reference>
<evidence type="ECO:0000313" key="2">
    <source>
        <dbReference type="EMBL" id="OGM10069.1"/>
    </source>
</evidence>
<dbReference type="EMBL" id="MGFR01000001">
    <property type="protein sequence ID" value="OGM10069.1"/>
    <property type="molecule type" value="Genomic_DNA"/>
</dbReference>
<sequence>MKGRGIKLLALFAILVLALGATGAAFAAPPPAPNATGQDQVCPHDTDGWSSHQDPGTFGAVEGATNYCVKGGSEQSECTGYLEIGSFEFVSGILGAEGACGLSHWSYQMEDEPEVASVSVDPGSCYWDGASYTDVVVDMTGAGTLTITGPGGPYTRTGDDTLTLGPGSYSWTFVPAEGYELEGPGSGSFEVGTCEPETDPASVSVELGTCRWSEQSGSQTPLSFTISGEGTFSINGSDYTSDDEILLTPGTYGWTFVPAEGYHLVGPGSGSVEVLSCEPPPPGGASGSFALYCGGGINVALSNAQLTIDDLDPILENGSYGLSLGEHTFLWEALQGFEFPEGFLLRGVFTIVPCGPPDEPPTGPEGALPIAEGLAFLAFSGLGALGIRRMKKH</sequence>